<dbReference type="SUPFAM" id="SSF55608">
    <property type="entry name" value="Homing endonucleases"/>
    <property type="match status" value="1"/>
</dbReference>
<dbReference type="AlphaFoldDB" id="A0AAN8Z0P7"/>
<dbReference type="PROSITE" id="PS51375">
    <property type="entry name" value="PPR"/>
    <property type="match status" value="1"/>
</dbReference>
<dbReference type="PANTHER" id="PTHR47539">
    <property type="entry name" value="PENTATRICOPEPTIDE REPEAT-CONTAINING PROTEIN OTP51, CHLOROPLASTIC"/>
    <property type="match status" value="1"/>
</dbReference>
<gene>
    <name evidence="4" type="ORF">RJ641_019349</name>
</gene>
<keyword evidence="4" id="KW-0255">Endonuclease</keyword>
<protein>
    <submittedName>
        <fullName evidence="4">Homing endonuclease, LAGLIDADG</fullName>
    </submittedName>
</protein>
<reference evidence="4 5" key="1">
    <citation type="submission" date="2023-12" db="EMBL/GenBank/DDBJ databases">
        <title>A high-quality genome assembly for Dillenia turbinata (Dilleniales).</title>
        <authorList>
            <person name="Chanderbali A."/>
        </authorList>
    </citation>
    <scope>NUCLEOTIDE SEQUENCE [LARGE SCALE GENOMIC DNA]</scope>
    <source>
        <strain evidence="4">LSX21</strain>
        <tissue evidence="4">Leaf</tissue>
    </source>
</reference>
<dbReference type="Gene3D" id="1.25.40.10">
    <property type="entry name" value="Tetratricopeptide repeat domain"/>
    <property type="match status" value="1"/>
</dbReference>
<dbReference type="Gene3D" id="3.10.28.10">
    <property type="entry name" value="Homing endonucleases"/>
    <property type="match status" value="1"/>
</dbReference>
<keyword evidence="1" id="KW-0677">Repeat</keyword>
<feature type="repeat" description="PPR" evidence="2">
    <location>
        <begin position="89"/>
        <end position="123"/>
    </location>
</feature>
<accession>A0AAN8Z0P7</accession>
<keyword evidence="4" id="KW-0378">Hydrolase</keyword>
<dbReference type="GO" id="GO:0048564">
    <property type="term" value="P:photosystem I assembly"/>
    <property type="evidence" value="ECO:0007669"/>
    <property type="project" value="TreeGrafter"/>
</dbReference>
<sequence>MCSKDVVVEEAEKAWLKLVQSDGGPSSQSFEYKMEMYSKRLTDALISEFVTSGLNSPSFFYVMRMYSNMNFCHKLESAFSLCLEKCCPNGTIYNVYLDSLVKNGNVEKAEQIFSQMGTYGTIGVNGLSCNIILSGYLSCGENLKAEKIYELMCQKKYDVDPPLMEKIDHILSLSKEVAQKPISMKLSRDQGELLLGLLMGGLQIESDEERRNHSICFALSENLQTHIVLRRHTLSVPQMAGYCSDELPYQFSTRTHSYFGFYADQLWPRGKSVIPKVIKCS</sequence>
<dbReference type="EMBL" id="JBAMMX010000024">
    <property type="protein sequence ID" value="KAK6916488.1"/>
    <property type="molecule type" value="Genomic_DNA"/>
</dbReference>
<dbReference type="NCBIfam" id="TIGR00756">
    <property type="entry name" value="PPR"/>
    <property type="match status" value="1"/>
</dbReference>
<dbReference type="Pfam" id="PF03161">
    <property type="entry name" value="LAGLIDADG_2"/>
    <property type="match status" value="1"/>
</dbReference>
<keyword evidence="5" id="KW-1185">Reference proteome</keyword>
<dbReference type="Proteomes" id="UP001370490">
    <property type="component" value="Unassembled WGS sequence"/>
</dbReference>
<evidence type="ECO:0000256" key="2">
    <source>
        <dbReference type="PROSITE-ProRule" id="PRU00708"/>
    </source>
</evidence>
<feature type="domain" description="Homing endonuclease LAGLIDADG" evidence="3">
    <location>
        <begin position="192"/>
        <end position="278"/>
    </location>
</feature>
<dbReference type="Pfam" id="PF01535">
    <property type="entry name" value="PPR"/>
    <property type="match status" value="2"/>
</dbReference>
<comment type="caution">
    <text evidence="4">The sequence shown here is derived from an EMBL/GenBank/DDBJ whole genome shotgun (WGS) entry which is preliminary data.</text>
</comment>
<evidence type="ECO:0000256" key="1">
    <source>
        <dbReference type="ARBA" id="ARBA00022737"/>
    </source>
</evidence>
<dbReference type="InterPro" id="IPR052500">
    <property type="entry name" value="Chloro/Mito_RNA_Process"/>
</dbReference>
<proteinExistence type="predicted"/>
<evidence type="ECO:0000313" key="4">
    <source>
        <dbReference type="EMBL" id="KAK6916488.1"/>
    </source>
</evidence>
<organism evidence="4 5">
    <name type="scientific">Dillenia turbinata</name>
    <dbReference type="NCBI Taxonomy" id="194707"/>
    <lineage>
        <taxon>Eukaryota</taxon>
        <taxon>Viridiplantae</taxon>
        <taxon>Streptophyta</taxon>
        <taxon>Embryophyta</taxon>
        <taxon>Tracheophyta</taxon>
        <taxon>Spermatophyta</taxon>
        <taxon>Magnoliopsida</taxon>
        <taxon>eudicotyledons</taxon>
        <taxon>Gunneridae</taxon>
        <taxon>Pentapetalae</taxon>
        <taxon>Dilleniales</taxon>
        <taxon>Dilleniaceae</taxon>
        <taxon>Dillenia</taxon>
    </lineage>
</organism>
<dbReference type="GO" id="GO:0004519">
    <property type="term" value="F:endonuclease activity"/>
    <property type="evidence" value="ECO:0007669"/>
    <property type="project" value="UniProtKB-KW"/>
</dbReference>
<evidence type="ECO:0000259" key="3">
    <source>
        <dbReference type="Pfam" id="PF03161"/>
    </source>
</evidence>
<dbReference type="InterPro" id="IPR004860">
    <property type="entry name" value="LAGLIDADG_dom"/>
</dbReference>
<dbReference type="InterPro" id="IPR011990">
    <property type="entry name" value="TPR-like_helical_dom_sf"/>
</dbReference>
<evidence type="ECO:0000313" key="5">
    <source>
        <dbReference type="Proteomes" id="UP001370490"/>
    </source>
</evidence>
<name>A0AAN8Z0P7_9MAGN</name>
<dbReference type="InterPro" id="IPR002885">
    <property type="entry name" value="PPR_rpt"/>
</dbReference>
<dbReference type="PANTHER" id="PTHR47539:SF1">
    <property type="entry name" value="PENTATRICOPEPTIDE REPEAT-CONTAINING PROTEIN OTP51, CHLOROPLASTIC"/>
    <property type="match status" value="1"/>
</dbReference>
<dbReference type="GO" id="GO:0045292">
    <property type="term" value="P:mRNA cis splicing, via spliceosome"/>
    <property type="evidence" value="ECO:0007669"/>
    <property type="project" value="TreeGrafter"/>
</dbReference>
<dbReference type="GO" id="GO:0000373">
    <property type="term" value="P:Group II intron splicing"/>
    <property type="evidence" value="ECO:0007669"/>
    <property type="project" value="TreeGrafter"/>
</dbReference>
<keyword evidence="4" id="KW-0540">Nuclease</keyword>
<dbReference type="InterPro" id="IPR027434">
    <property type="entry name" value="Homing_endonucl"/>
</dbReference>